<proteinExistence type="predicted"/>
<keyword evidence="1" id="KW-0479">Metal-binding</keyword>
<dbReference type="AlphaFoldDB" id="A0A8B8C9Y1"/>
<reference evidence="4" key="1">
    <citation type="submission" date="2025-08" db="UniProtKB">
        <authorList>
            <consortium name="RefSeq"/>
        </authorList>
    </citation>
    <scope>IDENTIFICATION</scope>
    <source>
        <tissue evidence="4">Whole sample</tissue>
    </source>
</reference>
<dbReference type="PROSITE" id="PS50157">
    <property type="entry name" value="ZINC_FINGER_C2H2_2"/>
    <property type="match status" value="1"/>
</dbReference>
<sequence>MATSKESSTPRKVYVNKNNCVLCGFSFIQTEVILHYPSGKKSVIVKEGTHQQICKAIVRGGNTDSVVADILCKSNPKEIVRCLLSIITSTVSDVPPTVGSKPFFHILQTAGIALHGRSQEMSLLQFMNGILLTHGGCTQRDIERLSNVGVTVHPVTVKRKLSDWQDMLDREIINIRDSWASGGKIKYQIIGDNWDKNILPSYRTSDRKTLSLHLFHIYAIIDRVIPNSQPGSSSHHNEEIEISAFLPSVQDQEKLMKELIFLFSTSVIENHPQMLKHFGSIYPKHMEHKYSFCAGNKTKQYPLGLFDCNENKTAELIQLLKKLSNLYVPCKDGEVVETVFFGGDRLTDERVQAAQKAMANGETQLEQLQGFVSKIEDFHRLMNFLEAIHKLTYTTESAADRGTVYYYRNLLNLRNVKGHVCNAYRAYKVLYYTILDALCLLLFMHFMDVEDLDQEICLPSNFDTKSSAEKIEWLDSQSENILRIWFFDNENDIFRNLRDIVCDKDHPENYWTSTLEEGRFRCHHCEKTYAHVGSLQTHEERIHDIHIAKTSKKPKDKNQDHLQDYLLMLFKLVMLHKNLDTSVDMGDGERAVRSSKYELPVYHLTNKVKYSIGSIHLTALTSGILSEDQKERLVANRFVNLQGGKNNNISLDEYLEMLNRDSKIACSGHKTKDSIISHSKEYPHLINFISHFDSITEVKARKGFHHIPNYKEDVLKVVRDLKLANVLTHTPSRSFKCLKLVAERNPFQDAYPGLSTLIYRHQPRKPFIRQRDPHF</sequence>
<keyword evidence="1" id="KW-0863">Zinc-finger</keyword>
<dbReference type="InterPro" id="IPR013087">
    <property type="entry name" value="Znf_C2H2_type"/>
</dbReference>
<dbReference type="GeneID" id="111116840"/>
<dbReference type="RefSeq" id="XP_022311561.1">
    <property type="nucleotide sequence ID" value="XM_022455853.1"/>
</dbReference>
<feature type="domain" description="C2H2-type" evidence="2">
    <location>
        <begin position="520"/>
        <end position="543"/>
    </location>
</feature>
<dbReference type="OrthoDB" id="6135889at2759"/>
<dbReference type="KEGG" id="cvn:111116840"/>
<protein>
    <submittedName>
        <fullName evidence="4">Uncharacterized protein LOC111116840 isoform X1</fullName>
    </submittedName>
</protein>
<accession>A0A8B8C9Y1</accession>
<dbReference type="GO" id="GO:0008270">
    <property type="term" value="F:zinc ion binding"/>
    <property type="evidence" value="ECO:0007669"/>
    <property type="project" value="UniProtKB-KW"/>
</dbReference>
<name>A0A8B8C9Y1_CRAVI</name>
<evidence type="ECO:0000313" key="4">
    <source>
        <dbReference type="RefSeq" id="XP_022311561.1"/>
    </source>
</evidence>
<organism evidence="3 4">
    <name type="scientific">Crassostrea virginica</name>
    <name type="common">Eastern oyster</name>
    <dbReference type="NCBI Taxonomy" id="6565"/>
    <lineage>
        <taxon>Eukaryota</taxon>
        <taxon>Metazoa</taxon>
        <taxon>Spiralia</taxon>
        <taxon>Lophotrochozoa</taxon>
        <taxon>Mollusca</taxon>
        <taxon>Bivalvia</taxon>
        <taxon>Autobranchia</taxon>
        <taxon>Pteriomorphia</taxon>
        <taxon>Ostreida</taxon>
        <taxon>Ostreoidea</taxon>
        <taxon>Ostreidae</taxon>
        <taxon>Crassostrea</taxon>
    </lineage>
</organism>
<evidence type="ECO:0000313" key="3">
    <source>
        <dbReference type="Proteomes" id="UP000694844"/>
    </source>
</evidence>
<dbReference type="InterPro" id="IPR046496">
    <property type="entry name" value="DUF6589"/>
</dbReference>
<dbReference type="Proteomes" id="UP000694844">
    <property type="component" value="Chromosome 10"/>
</dbReference>
<dbReference type="Pfam" id="PF20231">
    <property type="entry name" value="DUF6589"/>
    <property type="match status" value="1"/>
</dbReference>
<evidence type="ECO:0000256" key="1">
    <source>
        <dbReference type="PROSITE-ProRule" id="PRU00042"/>
    </source>
</evidence>
<keyword evidence="3" id="KW-1185">Reference proteome</keyword>
<dbReference type="PROSITE" id="PS00028">
    <property type="entry name" value="ZINC_FINGER_C2H2_1"/>
    <property type="match status" value="1"/>
</dbReference>
<keyword evidence="1" id="KW-0862">Zinc</keyword>
<evidence type="ECO:0000259" key="2">
    <source>
        <dbReference type="PROSITE" id="PS50157"/>
    </source>
</evidence>
<gene>
    <name evidence="4" type="primary">LOC111116840</name>
</gene>